<reference evidence="3" key="1">
    <citation type="submission" date="2021-09" db="EMBL/GenBank/DDBJ databases">
        <title>A high-quality genome of the endoparasitic fungus Hirsutella rhossiliensis with a comparison of Hirsutella genomes reveals transposable elements contributing to genome size variation.</title>
        <authorList>
            <person name="Lin R."/>
            <person name="Jiao Y."/>
            <person name="Sun X."/>
            <person name="Ling J."/>
            <person name="Xie B."/>
            <person name="Cheng X."/>
        </authorList>
    </citation>
    <scope>NUCLEOTIDE SEQUENCE</scope>
    <source>
        <strain evidence="3">HR02</strain>
    </source>
</reference>
<accession>A0A9P8SCN2</accession>
<dbReference type="Pfam" id="PF14214">
    <property type="entry name" value="Helitron_like_N"/>
    <property type="match status" value="1"/>
</dbReference>
<dbReference type="RefSeq" id="XP_044715327.1">
    <property type="nucleotide sequence ID" value="XM_044869376.1"/>
</dbReference>
<dbReference type="SUPFAM" id="SSF52540">
    <property type="entry name" value="P-loop containing nucleoside triphosphate hydrolases"/>
    <property type="match status" value="1"/>
</dbReference>
<proteinExistence type="predicted"/>
<dbReference type="AlphaFoldDB" id="A0A9P8SCN2"/>
<dbReference type="EMBL" id="JAIZPD010000018">
    <property type="protein sequence ID" value="KAH0957813.1"/>
    <property type="molecule type" value="Genomic_DNA"/>
</dbReference>
<keyword evidence="4" id="KW-1185">Reference proteome</keyword>
<dbReference type="CDD" id="cd18809">
    <property type="entry name" value="SF1_C_RecD"/>
    <property type="match status" value="1"/>
</dbReference>
<dbReference type="InterPro" id="IPR025476">
    <property type="entry name" value="Helitron_helicase-like"/>
</dbReference>
<feature type="domain" description="Helitron helicase-like" evidence="1">
    <location>
        <begin position="371"/>
        <end position="496"/>
    </location>
</feature>
<evidence type="ECO:0000259" key="1">
    <source>
        <dbReference type="Pfam" id="PF14214"/>
    </source>
</evidence>
<dbReference type="PANTHER" id="PTHR47642:SF5">
    <property type="entry name" value="ATP-DEPENDENT DNA HELICASE"/>
    <property type="match status" value="1"/>
</dbReference>
<dbReference type="InterPro" id="IPR051055">
    <property type="entry name" value="PIF1_helicase"/>
</dbReference>
<dbReference type="PANTHER" id="PTHR47642">
    <property type="entry name" value="ATP-DEPENDENT DNA HELICASE"/>
    <property type="match status" value="1"/>
</dbReference>
<dbReference type="Proteomes" id="UP000824596">
    <property type="component" value="Unassembled WGS sequence"/>
</dbReference>
<dbReference type="InterPro" id="IPR046700">
    <property type="entry name" value="DUF6570"/>
</dbReference>
<dbReference type="InterPro" id="IPR027417">
    <property type="entry name" value="P-loop_NTPase"/>
</dbReference>
<feature type="domain" description="DUF6570" evidence="2">
    <location>
        <begin position="122"/>
        <end position="252"/>
    </location>
</feature>
<dbReference type="Pfam" id="PF20209">
    <property type="entry name" value="DUF6570"/>
    <property type="match status" value="1"/>
</dbReference>
<dbReference type="Gene3D" id="3.40.50.300">
    <property type="entry name" value="P-loop containing nucleotide triphosphate hydrolases"/>
    <property type="match status" value="1"/>
</dbReference>
<keyword evidence="3" id="KW-0347">Helicase</keyword>
<keyword evidence="3" id="KW-0547">Nucleotide-binding</keyword>
<protein>
    <submittedName>
        <fullName evidence="3">ATP-dependent DNA helicase PIF1</fullName>
    </submittedName>
</protein>
<dbReference type="GeneID" id="68360034"/>
<comment type="caution">
    <text evidence="3">The sequence shown here is derived from an EMBL/GenBank/DDBJ whole genome shotgun (WGS) entry which is preliminary data.</text>
</comment>
<name>A0A9P8SCN2_9HYPO</name>
<dbReference type="GO" id="GO:0004386">
    <property type="term" value="F:helicase activity"/>
    <property type="evidence" value="ECO:0007669"/>
    <property type="project" value="UniProtKB-KW"/>
</dbReference>
<evidence type="ECO:0000259" key="2">
    <source>
        <dbReference type="Pfam" id="PF20209"/>
    </source>
</evidence>
<dbReference type="OrthoDB" id="432234at2759"/>
<keyword evidence="3" id="KW-0378">Hydrolase</keyword>
<dbReference type="Gene3D" id="2.30.30.940">
    <property type="match status" value="1"/>
</dbReference>
<keyword evidence="3" id="KW-0067">ATP-binding</keyword>
<evidence type="ECO:0000313" key="3">
    <source>
        <dbReference type="EMBL" id="KAH0957813.1"/>
    </source>
</evidence>
<sequence>MSSSPSNVSSPASSAFTAGDLNLHPVPRIGLSAPASLQSIQCDEADEDVPPLDIVGPFAGDLNAQAISQSDQDLLNLWNDKLDSESLEYCSRCKESWFNMVLVNDVCSACRRRDADGKRQPHEPFLFSEENNLDLGSVPNELPELSQVEEMLIARVHVHIQVFQYRGQQYKYRGHVINFLRDIGHVYTQLPLLPRELDIIIIRPRDSTNQPHVVRQFRRQFRVRQGHIRVWLEHLQLNHPGYRDIIIDAERLSQLPNDEHPDPEAVEDADAAGIDDYDAAAIPNFIAAQADLERLRAQLEDHEPVPPEQIPLRQAHIEMPNIRSTPLNEFNRSQPLLSLAFPTLYPTGQADFVAPRQRTIRSFFLKRPGLQQQVDMDELRNAFEEDTPESRALLSSIVRFSSSLKGTRAYWGGQRHQLEAIVHGLTCPGVFLTFSAADLHWDSLQRHMPSYVEWREADGRGKGAIAFRNLLENPHIAAYHFHSRFTSFLKIYCSKAEKQTESYRDVARAILPRVNARQGLVSFVAKFMNKLTAERDWSAMEINHLLLSLPLQQSTRTPYIGKYPDLAILGHDYWKELKASHPLGNNQDDVPDGLFDQLNVEQRTVFDLFTRHLEKALDPQQPNPAPLLVQVDGEGGTGPTDIANLQSKLRNLRYLIIDEKSMIGLRTFGYIDSRLRQIFPEYQDTFFGGHWELLCTRVQANLTLAEVTCFDGAVRIYTTNAQVRATNLPICIGARVMLTENVWTDVSLVNGALGTIYDFAYEDHVQDPQAHHPFVIMPIFRSWRDFIKGSMPCSRTQFPLTIAYSITVHKAQGATLEWVVADISHRDFQSGLTYVAVSRAKTLNGIMFDASFDLNDIRRRTDGSMAARAADAARRAGQVVTAQEALN</sequence>
<evidence type="ECO:0000313" key="4">
    <source>
        <dbReference type="Proteomes" id="UP000824596"/>
    </source>
</evidence>
<gene>
    <name evidence="3" type="ORF">HRG_10906</name>
</gene>
<organism evidence="3 4">
    <name type="scientific">Hirsutella rhossiliensis</name>
    <dbReference type="NCBI Taxonomy" id="111463"/>
    <lineage>
        <taxon>Eukaryota</taxon>
        <taxon>Fungi</taxon>
        <taxon>Dikarya</taxon>
        <taxon>Ascomycota</taxon>
        <taxon>Pezizomycotina</taxon>
        <taxon>Sordariomycetes</taxon>
        <taxon>Hypocreomycetidae</taxon>
        <taxon>Hypocreales</taxon>
        <taxon>Ophiocordycipitaceae</taxon>
        <taxon>Hirsutella</taxon>
    </lineage>
</organism>